<evidence type="ECO:0008006" key="5">
    <source>
        <dbReference type="Google" id="ProtNLM"/>
    </source>
</evidence>
<sequence length="99" mass="10941">MESSVDERHQEGALKRHRFGAQSRRLRRDGEKAEKVIQRSVVFGVLLSCATLIVVLCLSLTLSPKEKMGKKTKAVKKPSSGKNVRIFGPSSKSVSIYAI</sequence>
<keyword evidence="2" id="KW-0812">Transmembrane</keyword>
<keyword evidence="2" id="KW-0472">Membrane</keyword>
<feature type="compositionally biased region" description="Basic residues" evidence="1">
    <location>
        <begin position="15"/>
        <end position="27"/>
    </location>
</feature>
<keyword evidence="2" id="KW-1133">Transmembrane helix</keyword>
<evidence type="ECO:0000256" key="2">
    <source>
        <dbReference type="SAM" id="Phobius"/>
    </source>
</evidence>
<proteinExistence type="predicted"/>
<comment type="caution">
    <text evidence="3">The sequence shown here is derived from an EMBL/GenBank/DDBJ whole genome shotgun (WGS) entry which is preliminary data.</text>
</comment>
<feature type="compositionally biased region" description="Basic and acidic residues" evidence="1">
    <location>
        <begin position="1"/>
        <end position="14"/>
    </location>
</feature>
<evidence type="ECO:0000313" key="3">
    <source>
        <dbReference type="EMBL" id="MED6112767.1"/>
    </source>
</evidence>
<evidence type="ECO:0000256" key="1">
    <source>
        <dbReference type="SAM" id="MobiDB-lite"/>
    </source>
</evidence>
<protein>
    <recommendedName>
        <fullName evidence="5">Transmembrane protein</fullName>
    </recommendedName>
</protein>
<gene>
    <name evidence="3" type="ORF">PIB30_064655</name>
</gene>
<feature type="region of interest" description="Disordered" evidence="1">
    <location>
        <begin position="1"/>
        <end position="30"/>
    </location>
</feature>
<name>A0ABU6QMN4_9FABA</name>
<feature type="transmembrane region" description="Helical" evidence="2">
    <location>
        <begin position="41"/>
        <end position="63"/>
    </location>
</feature>
<dbReference type="Proteomes" id="UP001341840">
    <property type="component" value="Unassembled WGS sequence"/>
</dbReference>
<organism evidence="3 4">
    <name type="scientific">Stylosanthes scabra</name>
    <dbReference type="NCBI Taxonomy" id="79078"/>
    <lineage>
        <taxon>Eukaryota</taxon>
        <taxon>Viridiplantae</taxon>
        <taxon>Streptophyta</taxon>
        <taxon>Embryophyta</taxon>
        <taxon>Tracheophyta</taxon>
        <taxon>Spermatophyta</taxon>
        <taxon>Magnoliopsida</taxon>
        <taxon>eudicotyledons</taxon>
        <taxon>Gunneridae</taxon>
        <taxon>Pentapetalae</taxon>
        <taxon>rosids</taxon>
        <taxon>fabids</taxon>
        <taxon>Fabales</taxon>
        <taxon>Fabaceae</taxon>
        <taxon>Papilionoideae</taxon>
        <taxon>50 kb inversion clade</taxon>
        <taxon>dalbergioids sensu lato</taxon>
        <taxon>Dalbergieae</taxon>
        <taxon>Pterocarpus clade</taxon>
        <taxon>Stylosanthes</taxon>
    </lineage>
</organism>
<keyword evidence="4" id="KW-1185">Reference proteome</keyword>
<dbReference type="EMBL" id="JASCZI010000633">
    <property type="protein sequence ID" value="MED6112767.1"/>
    <property type="molecule type" value="Genomic_DNA"/>
</dbReference>
<reference evidence="3 4" key="1">
    <citation type="journal article" date="2023" name="Plants (Basel)">
        <title>Bridging the Gap: Combining Genomics and Transcriptomics Approaches to Understand Stylosanthes scabra, an Orphan Legume from the Brazilian Caatinga.</title>
        <authorList>
            <person name="Ferreira-Neto J.R.C."/>
            <person name="da Silva M.D."/>
            <person name="Binneck E."/>
            <person name="de Melo N.F."/>
            <person name="da Silva R.H."/>
            <person name="de Melo A.L.T.M."/>
            <person name="Pandolfi V."/>
            <person name="Bustamante F.O."/>
            <person name="Brasileiro-Vidal A.C."/>
            <person name="Benko-Iseppon A.M."/>
        </authorList>
    </citation>
    <scope>NUCLEOTIDE SEQUENCE [LARGE SCALE GENOMIC DNA]</scope>
    <source>
        <tissue evidence="3">Leaves</tissue>
    </source>
</reference>
<accession>A0ABU6QMN4</accession>
<evidence type="ECO:0000313" key="4">
    <source>
        <dbReference type="Proteomes" id="UP001341840"/>
    </source>
</evidence>